<dbReference type="PANTHER" id="PTHR46972">
    <property type="entry name" value="MONOOXYGENASE ASQM-RELATED"/>
    <property type="match status" value="1"/>
</dbReference>
<feature type="binding site" evidence="5">
    <location>
        <position position="41"/>
    </location>
    <ligand>
        <name>NADPH</name>
        <dbReference type="ChEBI" id="CHEBI:57783"/>
    </ligand>
</feature>
<keyword evidence="5" id="KW-0963">Cytoplasm</keyword>
<dbReference type="InterPro" id="IPR043683">
    <property type="entry name" value="TetX_monooxygenase"/>
</dbReference>
<dbReference type="GO" id="GO:0004497">
    <property type="term" value="F:monooxygenase activity"/>
    <property type="evidence" value="ECO:0007669"/>
    <property type="project" value="UniProtKB-UniRule"/>
</dbReference>
<dbReference type="EMBL" id="SBIP01000002">
    <property type="protein sequence ID" value="RWX78690.1"/>
    <property type="molecule type" value="Genomic_DNA"/>
</dbReference>
<keyword evidence="3 5" id="KW-0560">Oxidoreductase</keyword>
<comment type="catalytic activity">
    <reaction evidence="5">
        <text>a tetracycline + NADPH + O2 + H(+) = an 11a-hydroxytetracycline + NADP(+) + H2O</text>
        <dbReference type="Rhea" id="RHEA:61444"/>
        <dbReference type="ChEBI" id="CHEBI:15377"/>
        <dbReference type="ChEBI" id="CHEBI:15378"/>
        <dbReference type="ChEBI" id="CHEBI:15379"/>
        <dbReference type="ChEBI" id="CHEBI:57783"/>
        <dbReference type="ChEBI" id="CHEBI:58349"/>
        <dbReference type="ChEBI" id="CHEBI:144644"/>
        <dbReference type="ChEBI" id="CHEBI:144645"/>
    </reaction>
</comment>
<evidence type="ECO:0000313" key="8">
    <source>
        <dbReference type="Proteomes" id="UP000287687"/>
    </source>
</evidence>
<organism evidence="7 8">
    <name type="scientific">Neorhizobium lilium</name>
    <dbReference type="NCBI Taxonomy" id="2503024"/>
    <lineage>
        <taxon>Bacteria</taxon>
        <taxon>Pseudomonadati</taxon>
        <taxon>Pseudomonadota</taxon>
        <taxon>Alphaproteobacteria</taxon>
        <taxon>Hyphomicrobiales</taxon>
        <taxon>Rhizobiaceae</taxon>
        <taxon>Rhizobium/Agrobacterium group</taxon>
        <taxon>Neorhizobium</taxon>
    </lineage>
</organism>
<dbReference type="Pfam" id="PF01494">
    <property type="entry name" value="FAD_binding_3"/>
    <property type="match status" value="1"/>
</dbReference>
<comment type="subcellular location">
    <subcellularLocation>
        <location evidence="5">Cytoplasm</location>
    </subcellularLocation>
</comment>
<evidence type="ECO:0000313" key="7">
    <source>
        <dbReference type="EMBL" id="RWX78690.1"/>
    </source>
</evidence>
<evidence type="ECO:0000259" key="6">
    <source>
        <dbReference type="Pfam" id="PF01494"/>
    </source>
</evidence>
<name>A0A3S3VP29_9HYPH</name>
<dbReference type="HAMAP" id="MF_00845">
    <property type="entry name" value="TetX_monooxygenase"/>
    <property type="match status" value="1"/>
</dbReference>
<comment type="cofactor">
    <cofactor evidence="5">
        <name>FAD</name>
        <dbReference type="ChEBI" id="CHEBI:57692"/>
    </cofactor>
</comment>
<evidence type="ECO:0000256" key="1">
    <source>
        <dbReference type="ARBA" id="ARBA00022630"/>
    </source>
</evidence>
<protein>
    <recommendedName>
        <fullName evidence="5">Flavin-dependent monooxygenase</fullName>
    </recommendedName>
    <alternativeName>
        <fullName evidence="5">TetX monooxygenase</fullName>
        <shortName evidence="5">TetX</shortName>
        <ecNumber evidence="5">1.14.13.-</ecNumber>
    </alternativeName>
</protein>
<feature type="binding site" evidence="5">
    <location>
        <position position="48"/>
    </location>
    <ligand>
        <name>FAD</name>
        <dbReference type="ChEBI" id="CHEBI:57692"/>
    </ligand>
</feature>
<keyword evidence="4 5" id="KW-0503">Monooxygenase</keyword>
<dbReference type="GO" id="GO:0046677">
    <property type="term" value="P:response to antibiotic"/>
    <property type="evidence" value="ECO:0007669"/>
    <property type="project" value="InterPro"/>
</dbReference>
<dbReference type="GO" id="GO:0071949">
    <property type="term" value="F:FAD binding"/>
    <property type="evidence" value="ECO:0007669"/>
    <property type="project" value="InterPro"/>
</dbReference>
<keyword evidence="1 5" id="KW-0285">Flavoprotein</keyword>
<dbReference type="AlphaFoldDB" id="A0A3S3VP29"/>
<dbReference type="PRINTS" id="PR00420">
    <property type="entry name" value="RNGMNOXGNASE"/>
</dbReference>
<feature type="binding site" evidence="5">
    <location>
        <position position="104"/>
    </location>
    <ligand>
        <name>FAD</name>
        <dbReference type="ChEBI" id="CHEBI:57692"/>
    </ligand>
</feature>
<dbReference type="OrthoDB" id="4230779at2"/>
<dbReference type="EC" id="1.14.13.-" evidence="5"/>
<comment type="function">
    <text evidence="5">An FAD-requiring monooxygenase active on some tetracycline antibiotic derivatives, which leads to their inactivation. Hydroxylates carbon 11a of tetracycline and some analogs.</text>
</comment>
<keyword evidence="8" id="KW-1185">Reference proteome</keyword>
<dbReference type="GO" id="GO:0005737">
    <property type="term" value="C:cytoplasm"/>
    <property type="evidence" value="ECO:0007669"/>
    <property type="project" value="UniProtKB-SubCell"/>
</dbReference>
<dbReference type="InterPro" id="IPR036188">
    <property type="entry name" value="FAD/NAD-bd_sf"/>
</dbReference>
<dbReference type="PANTHER" id="PTHR46972:SF1">
    <property type="entry name" value="FAD DEPENDENT OXIDOREDUCTASE DOMAIN-CONTAINING PROTEIN"/>
    <property type="match status" value="1"/>
</dbReference>
<dbReference type="Gene3D" id="3.50.50.60">
    <property type="entry name" value="FAD/NAD(P)-binding domain"/>
    <property type="match status" value="1"/>
</dbReference>
<comment type="domain">
    <text evidence="5">Consists of an N-terminal FAD-binding domain with a Rossman fold and a C-terminal substrate-binding domain.</text>
</comment>
<evidence type="ECO:0000256" key="2">
    <source>
        <dbReference type="ARBA" id="ARBA00022827"/>
    </source>
</evidence>
<keyword evidence="5" id="KW-0521">NADP</keyword>
<reference evidence="7 8" key="1">
    <citation type="submission" date="2019-01" db="EMBL/GenBank/DDBJ databases">
        <title>The draft genome of Rhizobium sp. 24NR.</title>
        <authorList>
            <person name="Liu L."/>
            <person name="Liang L."/>
            <person name="Shi S."/>
            <person name="Xu L."/>
            <person name="Wang X."/>
            <person name="Li L."/>
            <person name="Zhang X."/>
        </authorList>
    </citation>
    <scope>NUCLEOTIDE SEQUENCE [LARGE SCALE GENOMIC DNA]</scope>
    <source>
        <strain evidence="7 8">24NR</strain>
    </source>
</reference>
<evidence type="ECO:0000256" key="5">
    <source>
        <dbReference type="HAMAP-Rule" id="MF_00845"/>
    </source>
</evidence>
<sequence length="381" mass="40706">MNDKKITVIGAGLGGLMLARVLDLHGIAATVYEADSSPDIRAQGGMLDIHEADGQFALREAGLFERFLELVHPGGQQTRVMDMHGTLLFDEPDDGTGARPEVPRGELRRILLESLSSDKVLWGHKLSSARPLGDGRHELTFANGGTVTTDLLVGADGAWSRVRPLLSNAKPIYVGTSFVETYLTEADTRHKASANAVGGGSLMAVAHGKGILAHREPDGVLHAYVALVKPKDWIDATDFSDRASATARVAAEFDGWDPALRALVTDAETAPVLRALHRLPDDHRWERILGVTLLGDAAHLMVPSGEGANLAMIDGAELGKAIVNCDGDFEKALMSFEEKMFARSAAAAADATQLLDVLFGPDTPQSLLEFFASYQPTSPGL</sequence>
<accession>A0A3S3VP29</accession>
<dbReference type="SUPFAM" id="SSF51905">
    <property type="entry name" value="FAD/NAD(P)-binding domain"/>
    <property type="match status" value="1"/>
</dbReference>
<comment type="similarity">
    <text evidence="5">Belongs to the aromatic-ring hydroxylase family. TetX subfamily.</text>
</comment>
<keyword evidence="5" id="KW-0547">Nucleotide-binding</keyword>
<evidence type="ECO:0000256" key="3">
    <source>
        <dbReference type="ARBA" id="ARBA00023002"/>
    </source>
</evidence>
<evidence type="ECO:0000256" key="4">
    <source>
        <dbReference type="ARBA" id="ARBA00023033"/>
    </source>
</evidence>
<keyword evidence="2 5" id="KW-0274">FAD</keyword>
<comment type="caution">
    <text evidence="7">The sequence shown here is derived from an EMBL/GenBank/DDBJ whole genome shotgun (WGS) entry which is preliminary data.</text>
</comment>
<dbReference type="InterPro" id="IPR002938">
    <property type="entry name" value="FAD-bd"/>
</dbReference>
<proteinExistence type="inferred from homology"/>
<feature type="domain" description="FAD-binding" evidence="6">
    <location>
        <begin position="5"/>
        <end position="322"/>
    </location>
</feature>
<dbReference type="Proteomes" id="UP000287687">
    <property type="component" value="Unassembled WGS sequence"/>
</dbReference>
<comment type="subunit">
    <text evidence="5">Monomer.</text>
</comment>
<feature type="binding site" evidence="5">
    <location>
        <position position="296"/>
    </location>
    <ligand>
        <name>FAD</name>
        <dbReference type="ChEBI" id="CHEBI:57692"/>
    </ligand>
</feature>
<dbReference type="RefSeq" id="WP_128442667.1">
    <property type="nucleotide sequence ID" value="NZ_SBIP01000002.1"/>
</dbReference>
<gene>
    <name evidence="7" type="ORF">EPK99_08835</name>
</gene>